<evidence type="ECO:0000313" key="2">
    <source>
        <dbReference type="EMBL" id="BAQ19008.1"/>
    </source>
</evidence>
<gene>
    <name evidence="2" type="primary">SLF6</name>
</gene>
<feature type="domain" description="F-box" evidence="1">
    <location>
        <begin position="9"/>
        <end position="49"/>
    </location>
</feature>
<dbReference type="InterPro" id="IPR050796">
    <property type="entry name" value="SCF_F-box_component"/>
</dbReference>
<dbReference type="AlphaFoldDB" id="A0A140JNQ5"/>
<dbReference type="Pfam" id="PF07734">
    <property type="entry name" value="FBA_1"/>
    <property type="match status" value="1"/>
</dbReference>
<dbReference type="InterPro" id="IPR036047">
    <property type="entry name" value="F-box-like_dom_sf"/>
</dbReference>
<proteinExistence type="predicted"/>
<organism evidence="2">
    <name type="scientific">Petunia hybrida</name>
    <name type="common">Petunia</name>
    <dbReference type="NCBI Taxonomy" id="4102"/>
    <lineage>
        <taxon>Eukaryota</taxon>
        <taxon>Viridiplantae</taxon>
        <taxon>Streptophyta</taxon>
        <taxon>Embryophyta</taxon>
        <taxon>Tracheophyta</taxon>
        <taxon>Spermatophyta</taxon>
        <taxon>Magnoliopsida</taxon>
        <taxon>eudicotyledons</taxon>
        <taxon>Gunneridae</taxon>
        <taxon>Pentapetalae</taxon>
        <taxon>asterids</taxon>
        <taxon>lamiids</taxon>
        <taxon>Solanales</taxon>
        <taxon>Solanaceae</taxon>
        <taxon>Petunioideae</taxon>
        <taxon>Petunia</taxon>
    </lineage>
</organism>
<dbReference type="PANTHER" id="PTHR31672:SF13">
    <property type="entry name" value="F-BOX PROTEIN CPR30-LIKE"/>
    <property type="match status" value="1"/>
</dbReference>
<dbReference type="EMBL" id="AB933060">
    <property type="protein sequence ID" value="BAQ19008.1"/>
    <property type="molecule type" value="Genomic_DNA"/>
</dbReference>
<dbReference type="PANTHER" id="PTHR31672">
    <property type="entry name" value="BNACNNG10540D PROTEIN"/>
    <property type="match status" value="1"/>
</dbReference>
<evidence type="ECO:0000259" key="1">
    <source>
        <dbReference type="SMART" id="SM00256"/>
    </source>
</evidence>
<dbReference type="InterPro" id="IPR017451">
    <property type="entry name" value="F-box-assoc_interact_dom"/>
</dbReference>
<dbReference type="InterPro" id="IPR001810">
    <property type="entry name" value="F-box_dom"/>
</dbReference>
<accession>A0A140JNQ5</accession>
<dbReference type="EMBL" id="AB933127">
    <property type="protein sequence ID" value="BAQ19071.1"/>
    <property type="molecule type" value="Genomic_DNA"/>
</dbReference>
<sequence length="393" mass="46088">MADGIVKKLSEDVVIFIFFRLPVKSLLRFKFVSKSFFTLIQSSTFITLYLYNTTSSRDEYVLLKRCFIQENNQYKTILSFLAGDDDDYLNPIFQDLDVTHLTSTRNCDHDQLIGPCHGLMALMDTQTTILFNPSTRNYRPLRPSPFGCPQGFHRCIQAVGFGFDTVSNDYKVVRISIIYKVDYDDEYPEERDRKFEVYDLGIDYWRELENLSQELTTFCVTHCSQMFYKGACHWIASLDIDAYIILCFDMSSETFRSLKIPESCHIINGPTCRLALVHDTLTLIYYPYPETEIPVEKDVINIWFMKEYNVYESWIRKYTIRGLLIDSPLTVWKGYLLLYQSRSGCLMSYNLNNKDVRELNFNGYTKSLRAIVYKDSLTSIPRESEHTKQVYKF</sequence>
<evidence type="ECO:0000313" key="3">
    <source>
        <dbReference type="EMBL" id="BAQ19071.1"/>
    </source>
</evidence>
<protein>
    <submittedName>
        <fullName evidence="2">S22-locus linked F-box protein type-6</fullName>
    </submittedName>
    <submittedName>
        <fullName evidence="3">S22m-locus linked F-box protein type-6</fullName>
    </submittedName>
</protein>
<dbReference type="SUPFAM" id="SSF81383">
    <property type="entry name" value="F-box domain"/>
    <property type="match status" value="1"/>
</dbReference>
<dbReference type="InterPro" id="IPR006527">
    <property type="entry name" value="F-box-assoc_dom_typ1"/>
</dbReference>
<dbReference type="SMART" id="SM00256">
    <property type="entry name" value="FBOX"/>
    <property type="match status" value="1"/>
</dbReference>
<dbReference type="NCBIfam" id="TIGR01640">
    <property type="entry name" value="F_box_assoc_1"/>
    <property type="match status" value="1"/>
</dbReference>
<reference evidence="2" key="1">
    <citation type="journal article" date="2015" name="Nat. Plants">
        <title>Gene duplication and genetic exchange drive the evolution of S-RNase-based self-incompatibility in Petunia.</title>
        <authorList>
            <person name="Kubo K."/>
            <person name="Paape T."/>
            <person name="Hatakeyama M."/>
            <person name="Entani T."/>
            <person name="Takara A."/>
            <person name="Kajihara K."/>
            <person name="Tsukahara M."/>
            <person name="Shimizu-Inatsugi R."/>
            <person name="Shimizu K.K."/>
            <person name="Takayama S."/>
        </authorList>
    </citation>
    <scope>NUCLEOTIDE SEQUENCE</scope>
</reference>
<name>A0A140JNQ5_PETHY</name>
<dbReference type="Pfam" id="PF00646">
    <property type="entry name" value="F-box"/>
    <property type="match status" value="1"/>
</dbReference>